<sequence length="47" mass="5288">MGLNKTLVHFYPLSSRKAAIVTHQSCIRIKKEKGRRTGLLSTCLTET</sequence>
<comment type="caution">
    <text evidence="1">The sequence shown here is derived from an EMBL/GenBank/DDBJ whole genome shotgun (WGS) entry which is preliminary data.</text>
</comment>
<dbReference type="Proteomes" id="UP000014585">
    <property type="component" value="Unassembled WGS sequence"/>
</dbReference>
<protein>
    <submittedName>
        <fullName evidence="1">Uncharacterized protein</fullName>
    </submittedName>
</protein>
<proteinExistence type="predicted"/>
<accession>S3JL87</accession>
<dbReference type="HOGENOM" id="CLU_3166062_0_0_6"/>
<dbReference type="AlphaFoldDB" id="S3JL87"/>
<evidence type="ECO:0000313" key="1">
    <source>
        <dbReference type="EMBL" id="EPF14039.1"/>
    </source>
</evidence>
<gene>
    <name evidence="1" type="ORF">HMPREF0201_04237</name>
</gene>
<organism evidence="1 2">
    <name type="scientific">Cedecea davisae DSM 4568</name>
    <dbReference type="NCBI Taxonomy" id="566551"/>
    <lineage>
        <taxon>Bacteria</taxon>
        <taxon>Pseudomonadati</taxon>
        <taxon>Pseudomonadota</taxon>
        <taxon>Gammaproteobacteria</taxon>
        <taxon>Enterobacterales</taxon>
        <taxon>Enterobacteriaceae</taxon>
        <taxon>Cedecea</taxon>
    </lineage>
</organism>
<dbReference type="EMBL" id="ATDT01000033">
    <property type="protein sequence ID" value="EPF14039.1"/>
    <property type="molecule type" value="Genomic_DNA"/>
</dbReference>
<reference evidence="1 2" key="1">
    <citation type="submission" date="2013-04" db="EMBL/GenBank/DDBJ databases">
        <authorList>
            <person name="Weinstock G."/>
            <person name="Sodergren E."/>
            <person name="Lobos E.A."/>
            <person name="Fulton L."/>
            <person name="Fulton R."/>
            <person name="Courtney L."/>
            <person name="Fronick C."/>
            <person name="O'Laughlin M."/>
            <person name="Godfrey J."/>
            <person name="Wilson R.M."/>
            <person name="Miner T."/>
            <person name="Farmer C."/>
            <person name="Delehaunty K."/>
            <person name="Cordes M."/>
            <person name="Minx P."/>
            <person name="Tomlinson C."/>
            <person name="Chen J."/>
            <person name="Wollam A."/>
            <person name="Pepin K.H."/>
            <person name="Palsikar V.B."/>
            <person name="Zhang X."/>
            <person name="Suruliraj S."/>
            <person name="Perna N.T."/>
            <person name="Plunkett G."/>
            <person name="Warren W."/>
            <person name="Mitreva M."/>
            <person name="Mardis E.R."/>
            <person name="Wilson R.K."/>
        </authorList>
    </citation>
    <scope>NUCLEOTIDE SEQUENCE [LARGE SCALE GENOMIC DNA]</scope>
    <source>
        <strain evidence="1 2">DSM 4568</strain>
    </source>
</reference>
<name>S3JL87_9ENTR</name>
<dbReference type="STRING" id="566551.HMPREF0201_04237"/>
<evidence type="ECO:0000313" key="2">
    <source>
        <dbReference type="Proteomes" id="UP000014585"/>
    </source>
</evidence>